<name>A0A3Q9BUE3_9BURK</name>
<proteinExistence type="inferred from homology"/>
<gene>
    <name evidence="4" type="ORF">EJN92_20120</name>
</gene>
<dbReference type="AlphaFoldDB" id="A0A3Q9BUE3"/>
<evidence type="ECO:0000259" key="3">
    <source>
        <dbReference type="Pfam" id="PF03061"/>
    </source>
</evidence>
<keyword evidence="2" id="KW-0378">Hydrolase</keyword>
<dbReference type="Proteomes" id="UP000275663">
    <property type="component" value="Chromosome"/>
</dbReference>
<dbReference type="RefSeq" id="WP_126129464.1">
    <property type="nucleotide sequence ID" value="NZ_CP034464.1"/>
</dbReference>
<comment type="similarity">
    <text evidence="1">Belongs to the thioesterase PaaI family.</text>
</comment>
<dbReference type="CDD" id="cd03443">
    <property type="entry name" value="PaaI_thioesterase"/>
    <property type="match status" value="1"/>
</dbReference>
<dbReference type="InterPro" id="IPR029069">
    <property type="entry name" value="HotDog_dom_sf"/>
</dbReference>
<protein>
    <submittedName>
        <fullName evidence="4">PaaI family thioesterase</fullName>
    </submittedName>
</protein>
<dbReference type="InterPro" id="IPR006683">
    <property type="entry name" value="Thioestr_dom"/>
</dbReference>
<dbReference type="PANTHER" id="PTHR21660:SF1">
    <property type="entry name" value="ACYL-COENZYME A THIOESTERASE 13"/>
    <property type="match status" value="1"/>
</dbReference>
<dbReference type="PANTHER" id="PTHR21660">
    <property type="entry name" value="THIOESTERASE SUPERFAMILY MEMBER-RELATED"/>
    <property type="match status" value="1"/>
</dbReference>
<feature type="domain" description="Thioesterase" evidence="3">
    <location>
        <begin position="57"/>
        <end position="132"/>
    </location>
</feature>
<organism evidence="4 5">
    <name type="scientific">Undibacterium parvum</name>
    <dbReference type="NCBI Taxonomy" id="401471"/>
    <lineage>
        <taxon>Bacteria</taxon>
        <taxon>Pseudomonadati</taxon>
        <taxon>Pseudomonadota</taxon>
        <taxon>Betaproteobacteria</taxon>
        <taxon>Burkholderiales</taxon>
        <taxon>Oxalobacteraceae</taxon>
        <taxon>Undibacterium</taxon>
    </lineage>
</organism>
<dbReference type="SUPFAM" id="SSF54637">
    <property type="entry name" value="Thioesterase/thiol ester dehydrase-isomerase"/>
    <property type="match status" value="1"/>
</dbReference>
<evidence type="ECO:0000313" key="4">
    <source>
        <dbReference type="EMBL" id="AZP14103.1"/>
    </source>
</evidence>
<reference evidence="4 5" key="1">
    <citation type="journal article" date="2011" name="Int. J. Syst. Evol. Microbiol.">
        <title>Description of Undibacterium oligocarboniphilum sp. nov., isolated from purified water, and Undibacterium pigrum strain CCUG 49012 as the type strain of Undibacterium parvum sp. nov., and emended descriptions of the genus Undibacterium and the species Undibacterium pigrum.</title>
        <authorList>
            <person name="Eder W."/>
            <person name="Wanner G."/>
            <person name="Ludwig W."/>
            <person name="Busse H.J."/>
            <person name="Ziemke-Kageler F."/>
            <person name="Lang E."/>
        </authorList>
    </citation>
    <scope>NUCLEOTIDE SEQUENCE [LARGE SCALE GENOMIC DNA]</scope>
    <source>
        <strain evidence="4 5">DSM 23061</strain>
    </source>
</reference>
<accession>A0A3Q9BUE3</accession>
<evidence type="ECO:0000256" key="2">
    <source>
        <dbReference type="ARBA" id="ARBA00022801"/>
    </source>
</evidence>
<dbReference type="NCBIfam" id="TIGR00369">
    <property type="entry name" value="unchar_dom_1"/>
    <property type="match status" value="1"/>
</dbReference>
<dbReference type="EMBL" id="CP034464">
    <property type="protein sequence ID" value="AZP14103.1"/>
    <property type="molecule type" value="Genomic_DNA"/>
</dbReference>
<evidence type="ECO:0000256" key="1">
    <source>
        <dbReference type="ARBA" id="ARBA00008324"/>
    </source>
</evidence>
<keyword evidence="5" id="KW-1185">Reference proteome</keyword>
<dbReference type="KEGG" id="upv:EJN92_20120"/>
<dbReference type="Pfam" id="PF03061">
    <property type="entry name" value="4HBT"/>
    <property type="match status" value="1"/>
</dbReference>
<dbReference type="OrthoDB" id="4717506at2"/>
<dbReference type="InterPro" id="IPR003736">
    <property type="entry name" value="PAAI_dom"/>
</dbReference>
<evidence type="ECO:0000313" key="5">
    <source>
        <dbReference type="Proteomes" id="UP000275663"/>
    </source>
</evidence>
<dbReference type="Gene3D" id="3.10.129.10">
    <property type="entry name" value="Hotdog Thioesterase"/>
    <property type="match status" value="1"/>
</dbReference>
<sequence length="158" mass="16985">MTANANTAADAAQSVNDTPPSLNPFLDALGVELLEMENGSAKLGLDLQAQHMNSWQITHGGVLMTMLDVVMAMAGRSLSAELKGVVTIEMKTSFLQPGGIVGGRIEARGKAFHQSTTMCFCEGEIWNGDKLVAKAMGTFKYLRRLKSGENMKKLYGSD</sequence>
<dbReference type="GO" id="GO:0047617">
    <property type="term" value="F:fatty acyl-CoA hydrolase activity"/>
    <property type="evidence" value="ECO:0007669"/>
    <property type="project" value="InterPro"/>
</dbReference>
<dbReference type="InterPro" id="IPR039298">
    <property type="entry name" value="ACOT13"/>
</dbReference>